<dbReference type="PANTHER" id="PTHR11362">
    <property type="entry name" value="PHOSPHATIDYLETHANOLAMINE-BINDING PROTEIN"/>
    <property type="match status" value="1"/>
</dbReference>
<feature type="transmembrane region" description="Helical" evidence="3">
    <location>
        <begin position="234"/>
        <end position="252"/>
    </location>
</feature>
<dbReference type="AlphaFoldDB" id="A0A2I0WVH5"/>
<dbReference type="CDD" id="cd00866">
    <property type="entry name" value="PEBP_euk"/>
    <property type="match status" value="1"/>
</dbReference>
<organism evidence="4 5">
    <name type="scientific">Dendrobium catenatum</name>
    <dbReference type="NCBI Taxonomy" id="906689"/>
    <lineage>
        <taxon>Eukaryota</taxon>
        <taxon>Viridiplantae</taxon>
        <taxon>Streptophyta</taxon>
        <taxon>Embryophyta</taxon>
        <taxon>Tracheophyta</taxon>
        <taxon>Spermatophyta</taxon>
        <taxon>Magnoliopsida</taxon>
        <taxon>Liliopsida</taxon>
        <taxon>Asparagales</taxon>
        <taxon>Orchidaceae</taxon>
        <taxon>Epidendroideae</taxon>
        <taxon>Malaxideae</taxon>
        <taxon>Dendrobiinae</taxon>
        <taxon>Dendrobium</taxon>
    </lineage>
</organism>
<keyword evidence="3" id="KW-1133">Transmembrane helix</keyword>
<dbReference type="Pfam" id="PF01161">
    <property type="entry name" value="PBP"/>
    <property type="match status" value="1"/>
</dbReference>
<keyword evidence="3" id="KW-0472">Membrane</keyword>
<dbReference type="PROSITE" id="PS01220">
    <property type="entry name" value="PBP"/>
    <property type="match status" value="1"/>
</dbReference>
<keyword evidence="3" id="KW-0812">Transmembrane</keyword>
<feature type="transmembrane region" description="Helical" evidence="3">
    <location>
        <begin position="205"/>
        <end position="228"/>
    </location>
</feature>
<dbReference type="Pfam" id="PF04483">
    <property type="entry name" value="DUF565"/>
    <property type="match status" value="1"/>
</dbReference>
<sequence length="284" mass="32005">MRLIYNNKDVTNGSDLKPSMVVKEPRVEISGRDIRTFYTLVMIDPDAPSPSNPTKREHLHWLVTDIPETTNASFGNEVVCYESPKPTAGIHRIVFVLFKQSVRQTIDAPGWRQNFNTRDFAQLYSLGSPVAAMYFNCQRENGCGGRSCSNGLFVQICSIGHLQLWPRSFKIHALKGNEGPRRLIDIIRIIPELSRNYFRSRSRRALFGGISLLGGFYVAQTISLSFGALAVNDVIAAVVCVLLTEYVTRFYYSRPKVTFPLALLNNFKMGFTYGLFIDAFKLAS</sequence>
<dbReference type="InterPro" id="IPR035810">
    <property type="entry name" value="PEBP_euk"/>
</dbReference>
<name>A0A2I0WVH5_9ASPA</name>
<evidence type="ECO:0000256" key="3">
    <source>
        <dbReference type="SAM" id="Phobius"/>
    </source>
</evidence>
<dbReference type="InterPro" id="IPR007572">
    <property type="entry name" value="Uncharacterised_Ycf20"/>
</dbReference>
<comment type="similarity">
    <text evidence="1">Belongs to the phosphatidylethanolamine-binding protein family.</text>
</comment>
<dbReference type="Proteomes" id="UP000233837">
    <property type="component" value="Unassembled WGS sequence"/>
</dbReference>
<evidence type="ECO:0000256" key="1">
    <source>
        <dbReference type="ARBA" id="ARBA00007091"/>
    </source>
</evidence>
<protein>
    <submittedName>
        <fullName evidence="4">Protein HEADING DATE 3A</fullName>
    </submittedName>
</protein>
<comment type="similarity">
    <text evidence="2">Belongs to the ycf20 family.</text>
</comment>
<dbReference type="PANTHER" id="PTHR11362:SF23">
    <property type="entry name" value="OS04G0488400 PROTEIN"/>
    <property type="match status" value="1"/>
</dbReference>
<gene>
    <name evidence="4" type="primary">HD3A</name>
    <name evidence="4" type="ORF">MA16_Dca019169</name>
</gene>
<dbReference type="STRING" id="906689.A0A2I0WVH5"/>
<reference evidence="4 5" key="1">
    <citation type="journal article" date="2016" name="Sci. Rep.">
        <title>The Dendrobium catenatum Lindl. genome sequence provides insights into polysaccharide synthase, floral development and adaptive evolution.</title>
        <authorList>
            <person name="Zhang G.Q."/>
            <person name="Xu Q."/>
            <person name="Bian C."/>
            <person name="Tsai W.C."/>
            <person name="Yeh C.M."/>
            <person name="Liu K.W."/>
            <person name="Yoshida K."/>
            <person name="Zhang L.S."/>
            <person name="Chang S.B."/>
            <person name="Chen F."/>
            <person name="Shi Y."/>
            <person name="Su Y.Y."/>
            <person name="Zhang Y.Q."/>
            <person name="Chen L.J."/>
            <person name="Yin Y."/>
            <person name="Lin M."/>
            <person name="Huang H."/>
            <person name="Deng H."/>
            <person name="Wang Z.W."/>
            <person name="Zhu S.L."/>
            <person name="Zhao X."/>
            <person name="Deng C."/>
            <person name="Niu S.C."/>
            <person name="Huang J."/>
            <person name="Wang M."/>
            <person name="Liu G.H."/>
            <person name="Yang H.J."/>
            <person name="Xiao X.J."/>
            <person name="Hsiao Y.Y."/>
            <person name="Wu W.L."/>
            <person name="Chen Y.Y."/>
            <person name="Mitsuda N."/>
            <person name="Ohme-Takagi M."/>
            <person name="Luo Y.B."/>
            <person name="Van de Peer Y."/>
            <person name="Liu Z.J."/>
        </authorList>
    </citation>
    <scope>NUCLEOTIDE SEQUENCE [LARGE SCALE GENOMIC DNA]</scope>
    <source>
        <tissue evidence="4">The whole plant</tissue>
    </source>
</reference>
<keyword evidence="5" id="KW-1185">Reference proteome</keyword>
<evidence type="ECO:0000313" key="4">
    <source>
        <dbReference type="EMBL" id="PKU79656.1"/>
    </source>
</evidence>
<dbReference type="EMBL" id="KZ502433">
    <property type="protein sequence ID" value="PKU79656.1"/>
    <property type="molecule type" value="Genomic_DNA"/>
</dbReference>
<dbReference type="SUPFAM" id="SSF49777">
    <property type="entry name" value="PEBP-like"/>
    <property type="match status" value="1"/>
</dbReference>
<proteinExistence type="inferred from homology"/>
<dbReference type="Gene3D" id="3.90.280.10">
    <property type="entry name" value="PEBP-like"/>
    <property type="match status" value="1"/>
</dbReference>
<evidence type="ECO:0000313" key="5">
    <source>
        <dbReference type="Proteomes" id="UP000233837"/>
    </source>
</evidence>
<reference evidence="4 5" key="2">
    <citation type="journal article" date="2017" name="Nature">
        <title>The Apostasia genome and the evolution of orchids.</title>
        <authorList>
            <person name="Zhang G.Q."/>
            <person name="Liu K.W."/>
            <person name="Li Z."/>
            <person name="Lohaus R."/>
            <person name="Hsiao Y.Y."/>
            <person name="Niu S.C."/>
            <person name="Wang J.Y."/>
            <person name="Lin Y.C."/>
            <person name="Xu Q."/>
            <person name="Chen L.J."/>
            <person name="Yoshida K."/>
            <person name="Fujiwara S."/>
            <person name="Wang Z.W."/>
            <person name="Zhang Y.Q."/>
            <person name="Mitsuda N."/>
            <person name="Wang M."/>
            <person name="Liu G.H."/>
            <person name="Pecoraro L."/>
            <person name="Huang H.X."/>
            <person name="Xiao X.J."/>
            <person name="Lin M."/>
            <person name="Wu X.Y."/>
            <person name="Wu W.L."/>
            <person name="Chen Y.Y."/>
            <person name="Chang S.B."/>
            <person name="Sakamoto S."/>
            <person name="Ohme-Takagi M."/>
            <person name="Yagi M."/>
            <person name="Zeng S.J."/>
            <person name="Shen C.Y."/>
            <person name="Yeh C.M."/>
            <person name="Luo Y.B."/>
            <person name="Tsai W.C."/>
            <person name="Van de Peer Y."/>
            <person name="Liu Z.J."/>
        </authorList>
    </citation>
    <scope>NUCLEOTIDE SEQUENCE [LARGE SCALE GENOMIC DNA]</scope>
    <source>
        <tissue evidence="4">The whole plant</tissue>
    </source>
</reference>
<dbReference type="InterPro" id="IPR036610">
    <property type="entry name" value="PEBP-like_sf"/>
</dbReference>
<dbReference type="InterPro" id="IPR008914">
    <property type="entry name" value="PEBP"/>
</dbReference>
<accession>A0A2I0WVH5</accession>
<evidence type="ECO:0000256" key="2">
    <source>
        <dbReference type="ARBA" id="ARBA00009846"/>
    </source>
</evidence>
<dbReference type="InterPro" id="IPR001858">
    <property type="entry name" value="Phosphatidylethanolamine-bd_CS"/>
</dbReference>